<reference evidence="3" key="1">
    <citation type="submission" date="2018-05" db="EMBL/GenBank/DDBJ databases">
        <authorList>
            <person name="Lanie J.A."/>
            <person name="Ng W.-L."/>
            <person name="Kazmierczak K.M."/>
            <person name="Andrzejewski T.M."/>
            <person name="Davidsen T.M."/>
            <person name="Wayne K.J."/>
            <person name="Tettelin H."/>
            <person name="Glass J.I."/>
            <person name="Rusch D."/>
            <person name="Podicherti R."/>
            <person name="Tsui H.-C.T."/>
            <person name="Winkler M.E."/>
        </authorList>
    </citation>
    <scope>NUCLEOTIDE SEQUENCE</scope>
</reference>
<feature type="transmembrane region" description="Helical" evidence="1">
    <location>
        <begin position="189"/>
        <end position="210"/>
    </location>
</feature>
<dbReference type="SUPFAM" id="SSF55073">
    <property type="entry name" value="Nucleotide cyclase"/>
    <property type="match status" value="1"/>
</dbReference>
<feature type="transmembrane region" description="Helical" evidence="1">
    <location>
        <begin position="138"/>
        <end position="154"/>
    </location>
</feature>
<evidence type="ECO:0000259" key="2">
    <source>
        <dbReference type="PROSITE" id="PS50887"/>
    </source>
</evidence>
<dbReference type="SMART" id="SM00267">
    <property type="entry name" value="GGDEF"/>
    <property type="match status" value="1"/>
</dbReference>
<dbReference type="Gene3D" id="3.30.70.270">
    <property type="match status" value="1"/>
</dbReference>
<dbReference type="InterPro" id="IPR000160">
    <property type="entry name" value="GGDEF_dom"/>
</dbReference>
<feature type="transmembrane region" description="Helical" evidence="1">
    <location>
        <begin position="113"/>
        <end position="132"/>
    </location>
</feature>
<keyword evidence="1" id="KW-0472">Membrane</keyword>
<evidence type="ECO:0000256" key="1">
    <source>
        <dbReference type="SAM" id="Phobius"/>
    </source>
</evidence>
<proteinExistence type="predicted"/>
<dbReference type="PROSITE" id="PS50887">
    <property type="entry name" value="GGDEF"/>
    <property type="match status" value="1"/>
</dbReference>
<dbReference type="Pfam" id="PF00990">
    <property type="entry name" value="GGDEF"/>
    <property type="match status" value="1"/>
</dbReference>
<dbReference type="NCBIfam" id="TIGR00254">
    <property type="entry name" value="GGDEF"/>
    <property type="match status" value="1"/>
</dbReference>
<feature type="transmembrane region" description="Helical" evidence="1">
    <location>
        <begin position="59"/>
        <end position="80"/>
    </location>
</feature>
<sequence>MKLGTVFSLVIIRHSVYAERNNGQLVLNAEISLFMDSSSLRQLLRSAQQDEAEAKRRRLTLYFISYVGGTIMAFMAWINMGTNNPLLVGTLAGAAAFVYANVALSHMFPRVDVSYYLAGLVVAFTINGLVYTGGLNNTGLYFIFPLLFIQIVVVRFKPAMVYVAVTMGIAIFMLYNQENIVAEYPAEHVSRFLIATFCFICVAFIGENFWHQSRKEMLRENLERMRQANTDPLTKLPNRRFLEAVFFERAMQDPGAHFPLSAVVVDIDHFKTINDTYGHDIGDEVLIHITRLMKEAVRTTDVVARTGGEEFLVLFPHATLSQAVKLAEKMRKVVEANSFVEGDVNHSITASFGVATALTDTNLHACLKQA</sequence>
<feature type="non-terminal residue" evidence="3">
    <location>
        <position position="370"/>
    </location>
</feature>
<keyword evidence="1" id="KW-1133">Transmembrane helix</keyword>
<dbReference type="EMBL" id="UINC01093281">
    <property type="protein sequence ID" value="SVC47579.1"/>
    <property type="molecule type" value="Genomic_DNA"/>
</dbReference>
<organism evidence="3">
    <name type="scientific">marine metagenome</name>
    <dbReference type="NCBI Taxonomy" id="408172"/>
    <lineage>
        <taxon>unclassified sequences</taxon>
        <taxon>metagenomes</taxon>
        <taxon>ecological metagenomes</taxon>
    </lineage>
</organism>
<feature type="transmembrane region" description="Helical" evidence="1">
    <location>
        <begin position="159"/>
        <end position="177"/>
    </location>
</feature>
<dbReference type="CDD" id="cd01949">
    <property type="entry name" value="GGDEF"/>
    <property type="match status" value="1"/>
</dbReference>
<dbReference type="InterPro" id="IPR029787">
    <property type="entry name" value="Nucleotide_cyclase"/>
</dbReference>
<keyword evidence="1" id="KW-0812">Transmembrane</keyword>
<dbReference type="PANTHER" id="PTHR45138">
    <property type="entry name" value="REGULATORY COMPONENTS OF SENSORY TRANSDUCTION SYSTEM"/>
    <property type="match status" value="1"/>
</dbReference>
<feature type="domain" description="GGDEF" evidence="2">
    <location>
        <begin position="258"/>
        <end position="370"/>
    </location>
</feature>
<dbReference type="InterPro" id="IPR043128">
    <property type="entry name" value="Rev_trsase/Diguanyl_cyclase"/>
</dbReference>
<dbReference type="InterPro" id="IPR050469">
    <property type="entry name" value="Diguanylate_Cyclase"/>
</dbReference>
<dbReference type="GO" id="GO:0052621">
    <property type="term" value="F:diguanylate cyclase activity"/>
    <property type="evidence" value="ECO:0007669"/>
    <property type="project" value="TreeGrafter"/>
</dbReference>
<accession>A0A382MFC4</accession>
<name>A0A382MFC4_9ZZZZ</name>
<dbReference type="FunFam" id="3.30.70.270:FF:000001">
    <property type="entry name" value="Diguanylate cyclase domain protein"/>
    <property type="match status" value="1"/>
</dbReference>
<dbReference type="PANTHER" id="PTHR45138:SF9">
    <property type="entry name" value="DIGUANYLATE CYCLASE DGCM-RELATED"/>
    <property type="match status" value="1"/>
</dbReference>
<evidence type="ECO:0000313" key="3">
    <source>
        <dbReference type="EMBL" id="SVC47579.1"/>
    </source>
</evidence>
<dbReference type="AlphaFoldDB" id="A0A382MFC4"/>
<protein>
    <recommendedName>
        <fullName evidence="2">GGDEF domain-containing protein</fullName>
    </recommendedName>
</protein>
<feature type="transmembrane region" description="Helical" evidence="1">
    <location>
        <begin position="86"/>
        <end position="104"/>
    </location>
</feature>
<gene>
    <name evidence="3" type="ORF">METZ01_LOCUS300433</name>
</gene>